<evidence type="ECO:0000313" key="3">
    <source>
        <dbReference type="Proteomes" id="UP000294257"/>
    </source>
</evidence>
<feature type="domain" description="DUF222" evidence="1">
    <location>
        <begin position="15"/>
        <end position="298"/>
    </location>
</feature>
<dbReference type="InterPro" id="IPR003615">
    <property type="entry name" value="HNH_nuc"/>
</dbReference>
<proteinExistence type="predicted"/>
<evidence type="ECO:0000259" key="1">
    <source>
        <dbReference type="Pfam" id="PF02720"/>
    </source>
</evidence>
<organism evidence="2 3">
    <name type="scientific">Herbihabitans rhizosphaerae</name>
    <dbReference type="NCBI Taxonomy" id="1872711"/>
    <lineage>
        <taxon>Bacteria</taxon>
        <taxon>Bacillati</taxon>
        <taxon>Actinomycetota</taxon>
        <taxon>Actinomycetes</taxon>
        <taxon>Pseudonocardiales</taxon>
        <taxon>Pseudonocardiaceae</taxon>
        <taxon>Herbihabitans</taxon>
    </lineage>
</organism>
<name>A0A4Q7KFR2_9PSEU</name>
<protein>
    <submittedName>
        <fullName evidence="2">Uncharacterized protein DUF222</fullName>
    </submittedName>
</protein>
<comment type="caution">
    <text evidence="2">The sequence shown here is derived from an EMBL/GenBank/DDBJ whole genome shotgun (WGS) entry which is preliminary data.</text>
</comment>
<dbReference type="AlphaFoldDB" id="A0A4Q7KFR2"/>
<dbReference type="CDD" id="cd00085">
    <property type="entry name" value="HNHc"/>
    <property type="match status" value="1"/>
</dbReference>
<dbReference type="InterPro" id="IPR003870">
    <property type="entry name" value="DUF222"/>
</dbReference>
<dbReference type="Proteomes" id="UP000294257">
    <property type="component" value="Unassembled WGS sequence"/>
</dbReference>
<sequence length="379" mass="42471">MFDTVGDVLDEIVALQRMRREIDGRMIRLLDEFGRAYPARDDGRPGMASVELAAALTMDQPQADYRIETARNLVARLPDTVTAIEKGQLDGYTGEKILHIVSALDDEQTRAVETAVLRDCESRTHKQLVDRARRQVVKVDPEGAERRRQVRLRERAVHHEPLDDGMGELLILGSADRTMAAFQLIDRCARQIKRAGDDRTLAQIRADVALDLLLGKDNSRRKVVVYLTVPATVLAGLSDQPGELTGYGPLTAQACRELADQHSTWQRVLTDPIDHTVLNVGRKRYPSAALAEHVRVRDKTCRFHGCHRPAATCEIDHTLAYDDGGQTCDDNLGMFCLQHHHAKHDNGWTVEQPTPGHFIWTSPLGRTYDMPADDEPPPF</sequence>
<gene>
    <name evidence="2" type="ORF">EV193_111107</name>
</gene>
<accession>A0A4Q7KFR2</accession>
<reference evidence="2 3" key="1">
    <citation type="submission" date="2019-02" db="EMBL/GenBank/DDBJ databases">
        <title>Genomic Encyclopedia of Type Strains, Phase IV (KMG-IV): sequencing the most valuable type-strain genomes for metagenomic binning, comparative biology and taxonomic classification.</title>
        <authorList>
            <person name="Goeker M."/>
        </authorList>
    </citation>
    <scope>NUCLEOTIDE SEQUENCE [LARGE SCALE GENOMIC DNA]</scope>
    <source>
        <strain evidence="2 3">DSM 101727</strain>
    </source>
</reference>
<dbReference type="EMBL" id="SGWQ01000011">
    <property type="protein sequence ID" value="RZS32722.1"/>
    <property type="molecule type" value="Genomic_DNA"/>
</dbReference>
<evidence type="ECO:0000313" key="2">
    <source>
        <dbReference type="EMBL" id="RZS32722.1"/>
    </source>
</evidence>
<keyword evidence="3" id="KW-1185">Reference proteome</keyword>
<dbReference type="OrthoDB" id="5241234at2"/>
<dbReference type="Pfam" id="PF02720">
    <property type="entry name" value="DUF222"/>
    <property type="match status" value="1"/>
</dbReference>